<dbReference type="EMBL" id="AUBJ02000001">
    <property type="protein sequence ID" value="MCP2332415.1"/>
    <property type="molecule type" value="Genomic_DNA"/>
</dbReference>
<keyword evidence="2" id="KW-0547">Nucleotide-binding</keyword>
<dbReference type="PANTHER" id="PTHR24220">
    <property type="entry name" value="IMPORT ATP-BINDING PROTEIN"/>
    <property type="match status" value="1"/>
</dbReference>
<keyword evidence="1" id="KW-0813">Transport</keyword>
<keyword evidence="6" id="KW-1185">Reference proteome</keyword>
<dbReference type="SUPFAM" id="SSF52540">
    <property type="entry name" value="P-loop containing nucleoside triphosphate hydrolases"/>
    <property type="match status" value="1"/>
</dbReference>
<accession>A0ABT1JIT2</accession>
<dbReference type="SMART" id="SM00382">
    <property type="entry name" value="AAA"/>
    <property type="match status" value="1"/>
</dbReference>
<sequence length="211" mass="21804">MPALRGVSLDVAAGSLTAVMGPSGCGKSTLLTVAGGLRAADSGTVVVAGVDLASLSDSASHRHRRRHIGFVFQDYNIVPTLNTIENVMLPLELDGRKRSHARTEAERALAAVGIDDLAARHPDALSGGQRQRVALARAICGERGLILADEPTGALDSAAAGQVLDTLVGLVRDGAACLVVTHDEAVAARADRVVRMRDGLVIDDGREGSSS</sequence>
<dbReference type="Pfam" id="PF00005">
    <property type="entry name" value="ABC_tran"/>
    <property type="match status" value="1"/>
</dbReference>
<proteinExistence type="predicted"/>
<feature type="domain" description="ABC transporter" evidence="4">
    <location>
        <begin position="1"/>
        <end position="211"/>
    </location>
</feature>
<evidence type="ECO:0000313" key="5">
    <source>
        <dbReference type="EMBL" id="MCP2332415.1"/>
    </source>
</evidence>
<dbReference type="RefSeq" id="WP_051313332.1">
    <property type="nucleotide sequence ID" value="NZ_AUBJ02000001.1"/>
</dbReference>
<dbReference type="InterPro" id="IPR017911">
    <property type="entry name" value="MacB-like_ATP-bd"/>
</dbReference>
<dbReference type="InterPro" id="IPR003593">
    <property type="entry name" value="AAA+_ATPase"/>
</dbReference>
<dbReference type="Proteomes" id="UP000791080">
    <property type="component" value="Unassembled WGS sequence"/>
</dbReference>
<gene>
    <name evidence="5" type="ORF">G443_002685</name>
</gene>
<dbReference type="InterPro" id="IPR015854">
    <property type="entry name" value="ABC_transpr_LolD-like"/>
</dbReference>
<dbReference type="GO" id="GO:0005524">
    <property type="term" value="F:ATP binding"/>
    <property type="evidence" value="ECO:0007669"/>
    <property type="project" value="UniProtKB-KW"/>
</dbReference>
<reference evidence="5 6" key="2">
    <citation type="submission" date="2022-06" db="EMBL/GenBank/DDBJ databases">
        <title>Genomic Encyclopedia of Type Strains, Phase I: the one thousand microbial genomes (KMG-I) project.</title>
        <authorList>
            <person name="Kyrpides N."/>
        </authorList>
    </citation>
    <scope>NUCLEOTIDE SEQUENCE [LARGE SCALE GENOMIC DNA]</scope>
    <source>
        <strain evidence="5 6">DSM 43889</strain>
    </source>
</reference>
<evidence type="ECO:0000256" key="1">
    <source>
        <dbReference type="ARBA" id="ARBA00022448"/>
    </source>
</evidence>
<organism evidence="5 6">
    <name type="scientific">Actinoalloteichus caeruleus DSM 43889</name>
    <dbReference type="NCBI Taxonomy" id="1120930"/>
    <lineage>
        <taxon>Bacteria</taxon>
        <taxon>Bacillati</taxon>
        <taxon>Actinomycetota</taxon>
        <taxon>Actinomycetes</taxon>
        <taxon>Pseudonocardiales</taxon>
        <taxon>Pseudonocardiaceae</taxon>
        <taxon>Actinoalloteichus</taxon>
        <taxon>Actinoalloteichus cyanogriseus</taxon>
    </lineage>
</organism>
<comment type="caution">
    <text evidence="5">The sequence shown here is derived from an EMBL/GenBank/DDBJ whole genome shotgun (WGS) entry which is preliminary data.</text>
</comment>
<evidence type="ECO:0000256" key="2">
    <source>
        <dbReference type="ARBA" id="ARBA00022741"/>
    </source>
</evidence>
<dbReference type="InterPro" id="IPR017871">
    <property type="entry name" value="ABC_transporter-like_CS"/>
</dbReference>
<dbReference type="PANTHER" id="PTHR24220:SF685">
    <property type="entry name" value="ABC TRANSPORTER RELATED"/>
    <property type="match status" value="1"/>
</dbReference>
<protein>
    <submittedName>
        <fullName evidence="5">ABC transport system ATP-binding protein</fullName>
    </submittedName>
</protein>
<dbReference type="PROSITE" id="PS00211">
    <property type="entry name" value="ABC_TRANSPORTER_1"/>
    <property type="match status" value="1"/>
</dbReference>
<evidence type="ECO:0000259" key="4">
    <source>
        <dbReference type="PROSITE" id="PS50893"/>
    </source>
</evidence>
<dbReference type="PROSITE" id="PS50893">
    <property type="entry name" value="ABC_TRANSPORTER_2"/>
    <property type="match status" value="1"/>
</dbReference>
<dbReference type="CDD" id="cd03255">
    <property type="entry name" value="ABC_MJ0796_LolCDE_FtsE"/>
    <property type="match status" value="1"/>
</dbReference>
<evidence type="ECO:0000256" key="3">
    <source>
        <dbReference type="ARBA" id="ARBA00022840"/>
    </source>
</evidence>
<evidence type="ECO:0000313" key="6">
    <source>
        <dbReference type="Proteomes" id="UP000791080"/>
    </source>
</evidence>
<dbReference type="InterPro" id="IPR003439">
    <property type="entry name" value="ABC_transporter-like_ATP-bd"/>
</dbReference>
<dbReference type="InterPro" id="IPR027417">
    <property type="entry name" value="P-loop_NTPase"/>
</dbReference>
<keyword evidence="3 5" id="KW-0067">ATP-binding</keyword>
<reference evidence="5 6" key="1">
    <citation type="submission" date="2013-07" db="EMBL/GenBank/DDBJ databases">
        <authorList>
            <consortium name="DOE Joint Genome Institute"/>
            <person name="Reeve W."/>
            <person name="Huntemann M."/>
            <person name="Han J."/>
            <person name="Chen A."/>
            <person name="Kyrpides N."/>
            <person name="Mavromatis K."/>
            <person name="Markowitz V."/>
            <person name="Palaniappan K."/>
            <person name="Ivanova N."/>
            <person name="Schaumberg A."/>
            <person name="Pati A."/>
            <person name="Liolios K."/>
            <person name="Nordberg H.P."/>
            <person name="Cantor M.N."/>
            <person name="Hua S.X."/>
            <person name="Woyke T."/>
        </authorList>
    </citation>
    <scope>NUCLEOTIDE SEQUENCE [LARGE SCALE GENOMIC DNA]</scope>
    <source>
        <strain evidence="5 6">DSM 43889</strain>
    </source>
</reference>
<name>A0ABT1JIT2_ACTCY</name>
<dbReference type="Gene3D" id="3.40.50.300">
    <property type="entry name" value="P-loop containing nucleotide triphosphate hydrolases"/>
    <property type="match status" value="1"/>
</dbReference>